<reference evidence="13" key="1">
    <citation type="submission" date="2016-11" db="EMBL/GenBank/DDBJ databases">
        <authorList>
            <person name="Varghese N."/>
            <person name="Submissions S."/>
        </authorList>
    </citation>
    <scope>NUCLEOTIDE SEQUENCE [LARGE SCALE GENOMIC DNA]</scope>
    <source>
        <strain evidence="13">DSM 16057</strain>
    </source>
</reference>
<proteinExistence type="predicted"/>
<dbReference type="Gene3D" id="2.40.30.10">
    <property type="entry name" value="Translation factors"/>
    <property type="match status" value="1"/>
</dbReference>
<accession>A0A1M6E7B8</accession>
<keyword evidence="6" id="KW-0249">Electron transport</keyword>
<dbReference type="SUPFAM" id="SSF52343">
    <property type="entry name" value="Ferredoxin reductase-like, C-terminal NADP-linked domain"/>
    <property type="match status" value="1"/>
</dbReference>
<keyword evidence="8 10" id="KW-0411">Iron-sulfur</keyword>
<dbReference type="PANTHER" id="PTHR43513:SF1">
    <property type="entry name" value="ANAEROBIC SULFITE REDUCTASE SUBUNIT B"/>
    <property type="match status" value="1"/>
</dbReference>
<dbReference type="EMBL" id="FQZM01000012">
    <property type="protein sequence ID" value="SHI81293.1"/>
    <property type="molecule type" value="Genomic_DNA"/>
</dbReference>
<comment type="cofactor">
    <cofactor evidence="9">
        <name>[2Fe-2S] cluster</name>
        <dbReference type="ChEBI" id="CHEBI:190135"/>
    </cofactor>
</comment>
<dbReference type="GO" id="GO:0006221">
    <property type="term" value="P:pyrimidine nucleotide biosynthetic process"/>
    <property type="evidence" value="ECO:0007669"/>
    <property type="project" value="InterPro"/>
</dbReference>
<dbReference type="SUPFAM" id="SSF63380">
    <property type="entry name" value="Riboflavin synthase domain-like"/>
    <property type="match status" value="1"/>
</dbReference>
<dbReference type="GO" id="GO:0016491">
    <property type="term" value="F:oxidoreductase activity"/>
    <property type="evidence" value="ECO:0007669"/>
    <property type="project" value="InterPro"/>
</dbReference>
<dbReference type="Pfam" id="PF00175">
    <property type="entry name" value="NAD_binding_1"/>
    <property type="match status" value="1"/>
</dbReference>
<dbReference type="InterPro" id="IPR012165">
    <property type="entry name" value="Cyt_c3_hydrogenase_gsu"/>
</dbReference>
<dbReference type="InterPro" id="IPR001433">
    <property type="entry name" value="OxRdtase_FAD/NAD-bd"/>
</dbReference>
<dbReference type="Proteomes" id="UP000184529">
    <property type="component" value="Unassembled WGS sequence"/>
</dbReference>
<evidence type="ECO:0000313" key="12">
    <source>
        <dbReference type="EMBL" id="SHI81293.1"/>
    </source>
</evidence>
<feature type="binding site" evidence="10">
    <location>
        <position position="241"/>
    </location>
    <ligand>
        <name>[2Fe-2S] cluster</name>
        <dbReference type="ChEBI" id="CHEBI:190135"/>
    </ligand>
</feature>
<dbReference type="InterPro" id="IPR037117">
    <property type="entry name" value="Dihydroorotate_DH_ele_sf"/>
</dbReference>
<name>A0A1M6E7B8_9FIRM</name>
<dbReference type="AlphaFoldDB" id="A0A1M6E7B8"/>
<dbReference type="PIRSF" id="PIRSF006816">
    <property type="entry name" value="Cyc3_hyd_g"/>
    <property type="match status" value="1"/>
</dbReference>
<feature type="domain" description="FAD-binding FR-type" evidence="11">
    <location>
        <begin position="5"/>
        <end position="103"/>
    </location>
</feature>
<gene>
    <name evidence="12" type="ORF">SAMN02745219_01128</name>
</gene>
<dbReference type="OrthoDB" id="9796486at2"/>
<keyword evidence="7 10" id="KW-0408">Iron</keyword>
<dbReference type="GO" id="GO:0046872">
    <property type="term" value="F:metal ion binding"/>
    <property type="evidence" value="ECO:0007669"/>
    <property type="project" value="UniProtKB-KW"/>
</dbReference>
<evidence type="ECO:0000256" key="7">
    <source>
        <dbReference type="ARBA" id="ARBA00023004"/>
    </source>
</evidence>
<evidence type="ECO:0000256" key="3">
    <source>
        <dbReference type="ARBA" id="ARBA00022714"/>
    </source>
</evidence>
<dbReference type="Gene3D" id="2.10.240.10">
    <property type="entry name" value="Dihydroorotate dehydrogenase, electron transfer subunit"/>
    <property type="match status" value="1"/>
</dbReference>
<dbReference type="PROSITE" id="PS51384">
    <property type="entry name" value="FAD_FR"/>
    <property type="match status" value="1"/>
</dbReference>
<keyword evidence="1" id="KW-0813">Transport</keyword>
<dbReference type="InterPro" id="IPR019480">
    <property type="entry name" value="Dihydroorotate_DH_Fe-S-bd"/>
</dbReference>
<dbReference type="Pfam" id="PF10418">
    <property type="entry name" value="DHODB_Fe-S_bind"/>
    <property type="match status" value="1"/>
</dbReference>
<keyword evidence="5" id="KW-0274">FAD</keyword>
<dbReference type="CDD" id="cd06221">
    <property type="entry name" value="sulfite_reductase_like"/>
    <property type="match status" value="1"/>
</dbReference>
<comment type="cofactor">
    <cofactor evidence="10">
        <name>[2Fe-2S] cluster</name>
        <dbReference type="ChEBI" id="CHEBI:190135"/>
    </cofactor>
    <text evidence="10">Binds 1 [2Fe-2S] cluster per subunit.</text>
</comment>
<feature type="binding site" evidence="10">
    <location>
        <position position="257"/>
    </location>
    <ligand>
        <name>[2Fe-2S] cluster</name>
        <dbReference type="ChEBI" id="CHEBI:190135"/>
    </ligand>
</feature>
<organism evidence="12 13">
    <name type="scientific">Desulfofundulus thermosubterraneus DSM 16057</name>
    <dbReference type="NCBI Taxonomy" id="1121432"/>
    <lineage>
        <taxon>Bacteria</taxon>
        <taxon>Bacillati</taxon>
        <taxon>Bacillota</taxon>
        <taxon>Clostridia</taxon>
        <taxon>Eubacteriales</taxon>
        <taxon>Peptococcaceae</taxon>
        <taxon>Desulfofundulus</taxon>
    </lineage>
</organism>
<evidence type="ECO:0000256" key="5">
    <source>
        <dbReference type="ARBA" id="ARBA00022827"/>
    </source>
</evidence>
<evidence type="ECO:0000313" key="13">
    <source>
        <dbReference type="Proteomes" id="UP000184529"/>
    </source>
</evidence>
<keyword evidence="4 10" id="KW-0479">Metal-binding</keyword>
<dbReference type="InterPro" id="IPR017938">
    <property type="entry name" value="Riboflavin_synthase-like_b-brl"/>
</dbReference>
<dbReference type="PANTHER" id="PTHR43513">
    <property type="entry name" value="DIHYDROOROTATE DEHYDROGENASE B (NAD(+)), ELECTRON TRANSFER SUBUNIT"/>
    <property type="match status" value="1"/>
</dbReference>
<dbReference type="STRING" id="1121432.SAMN02745219_01128"/>
<dbReference type="InterPro" id="IPR050353">
    <property type="entry name" value="PyrK_electron_transfer"/>
</dbReference>
<feature type="binding site" evidence="10">
    <location>
        <position position="249"/>
    </location>
    <ligand>
        <name>[2Fe-2S] cluster</name>
        <dbReference type="ChEBI" id="CHEBI:190135"/>
    </ligand>
</feature>
<feature type="binding site" evidence="10">
    <location>
        <position position="246"/>
    </location>
    <ligand>
        <name>[2Fe-2S] cluster</name>
        <dbReference type="ChEBI" id="CHEBI:190135"/>
    </ligand>
</feature>
<evidence type="ECO:0000256" key="8">
    <source>
        <dbReference type="ARBA" id="ARBA00023014"/>
    </source>
</evidence>
<keyword evidence="3 10" id="KW-0001">2Fe-2S</keyword>
<dbReference type="RefSeq" id="WP_072867877.1">
    <property type="nucleotide sequence ID" value="NZ_FQZM01000012.1"/>
</dbReference>
<keyword evidence="13" id="KW-1185">Reference proteome</keyword>
<dbReference type="Gene3D" id="3.40.50.80">
    <property type="entry name" value="Nucleotide-binding domain of ferredoxin-NADP reductase (FNR) module"/>
    <property type="match status" value="1"/>
</dbReference>
<evidence type="ECO:0000259" key="11">
    <source>
        <dbReference type="PROSITE" id="PS51384"/>
    </source>
</evidence>
<dbReference type="InterPro" id="IPR017927">
    <property type="entry name" value="FAD-bd_FR_type"/>
</dbReference>
<evidence type="ECO:0000256" key="9">
    <source>
        <dbReference type="ARBA" id="ARBA00034078"/>
    </source>
</evidence>
<evidence type="ECO:0000256" key="2">
    <source>
        <dbReference type="ARBA" id="ARBA00022630"/>
    </source>
</evidence>
<evidence type="ECO:0000256" key="6">
    <source>
        <dbReference type="ARBA" id="ARBA00022982"/>
    </source>
</evidence>
<dbReference type="GO" id="GO:0050660">
    <property type="term" value="F:flavin adenine dinucleotide binding"/>
    <property type="evidence" value="ECO:0007669"/>
    <property type="project" value="InterPro"/>
</dbReference>
<evidence type="ECO:0000256" key="4">
    <source>
        <dbReference type="ARBA" id="ARBA00022723"/>
    </source>
</evidence>
<dbReference type="GO" id="GO:0051537">
    <property type="term" value="F:2 iron, 2 sulfur cluster binding"/>
    <property type="evidence" value="ECO:0007669"/>
    <property type="project" value="UniProtKB-KW"/>
</dbReference>
<keyword evidence="2" id="KW-0285">Flavoprotein</keyword>
<evidence type="ECO:0000256" key="1">
    <source>
        <dbReference type="ARBA" id="ARBA00022448"/>
    </source>
</evidence>
<protein>
    <submittedName>
        <fullName evidence="12">NAD(P)H-flavin reductase</fullName>
    </submittedName>
</protein>
<dbReference type="InterPro" id="IPR039261">
    <property type="entry name" value="FNR_nucleotide-bd"/>
</dbReference>
<evidence type="ECO:0000256" key="10">
    <source>
        <dbReference type="PIRSR" id="PIRSR006816-2"/>
    </source>
</evidence>
<sequence>MNNLYMPELALVEDIKEETSNIRTLTISLKSRKPFSVLPGQFVELTIFGYGEFPVSVSAVLGPTRDRLQTTIQRIGKVTKETANLSVGSTIGIRGPFGNGFPLAEMKGKNICIVTGGVGLAAVRYLINYIIENRDHYGKLQLLHGARTPGDLIYKDFLFNNEEAQEQGIEILLTVDQPDAGWEGHVGVVTELFKRTTLDPVNTMAVVCGPSIMMKFATQCLANMGFGDDQMLVSMERRMQCGMGMCGHCMVGQKRVCLDGPIFTYGSIKDALERAF</sequence>